<dbReference type="InterPro" id="IPR018958">
    <property type="entry name" value="Knr4/Smi1-like_dom"/>
</dbReference>
<organism evidence="2 3">
    <name type="scientific">Neisseria arctica</name>
    <dbReference type="NCBI Taxonomy" id="1470200"/>
    <lineage>
        <taxon>Bacteria</taxon>
        <taxon>Pseudomonadati</taxon>
        <taxon>Pseudomonadota</taxon>
        <taxon>Betaproteobacteria</taxon>
        <taxon>Neisseriales</taxon>
        <taxon>Neisseriaceae</taxon>
        <taxon>Neisseria</taxon>
    </lineage>
</organism>
<gene>
    <name evidence="2" type="ORF">PL75_10765</name>
</gene>
<dbReference type="PATRIC" id="fig|1470200.3.peg.1702"/>
<dbReference type="Pfam" id="PF14567">
    <property type="entry name" value="SUKH_5"/>
    <property type="match status" value="1"/>
</dbReference>
<dbReference type="OrthoDB" id="8456590at2"/>
<evidence type="ECO:0000313" key="2">
    <source>
        <dbReference type="EMBL" id="KLT71972.1"/>
    </source>
</evidence>
<evidence type="ECO:0000313" key="3">
    <source>
        <dbReference type="Proteomes" id="UP000036027"/>
    </source>
</evidence>
<comment type="caution">
    <text evidence="2">The sequence shown here is derived from an EMBL/GenBank/DDBJ whole genome shotgun (WGS) entry which is preliminary data.</text>
</comment>
<name>A0A0J0YPB1_9NEIS</name>
<reference evidence="2 3" key="1">
    <citation type="submission" date="2014-11" db="EMBL/GenBank/DDBJ databases">
        <title>Genome of a novel goose pathogen.</title>
        <authorList>
            <person name="Hansen C.M."/>
            <person name="Hueffer K."/>
            <person name="Choi S.C."/>
        </authorList>
    </citation>
    <scope>NUCLEOTIDE SEQUENCE [LARGE SCALE GENOMIC DNA]</scope>
    <source>
        <strain evidence="2 3">KH1503</strain>
    </source>
</reference>
<dbReference type="InterPro" id="IPR037883">
    <property type="entry name" value="Knr4/Smi1-like_sf"/>
</dbReference>
<dbReference type="AlphaFoldDB" id="A0A0J0YPB1"/>
<dbReference type="SUPFAM" id="SSF160631">
    <property type="entry name" value="SMI1/KNR4-like"/>
    <property type="match status" value="1"/>
</dbReference>
<dbReference type="SMART" id="SM00860">
    <property type="entry name" value="SMI1_KNR4"/>
    <property type="match status" value="1"/>
</dbReference>
<dbReference type="EMBL" id="JTDO01000030">
    <property type="protein sequence ID" value="KLT71972.1"/>
    <property type="molecule type" value="Genomic_DNA"/>
</dbReference>
<dbReference type="Proteomes" id="UP000036027">
    <property type="component" value="Unassembled WGS sequence"/>
</dbReference>
<proteinExistence type="predicted"/>
<feature type="domain" description="Knr4/Smi1-like" evidence="1">
    <location>
        <begin position="26"/>
        <end position="134"/>
    </location>
</feature>
<dbReference type="RefSeq" id="WP_047761930.1">
    <property type="nucleotide sequence ID" value="NZ_CP091510.1"/>
</dbReference>
<sequence length="140" mass="16045">MKNEELKSTILDLINRAEGNRIQIPLPDDNLIAEYEKIIGLHFDEEYKFFLKNASNILYGFIEPLVITADQSSRSELSHAISEAKLLGVPSNWLPICEDNGDYYCLTEDKSIHLWTSNGLTEECWPNLSSWINQVWINNG</sequence>
<keyword evidence="3" id="KW-1185">Reference proteome</keyword>
<dbReference type="STRING" id="1470200.PL75_10765"/>
<accession>A0A0J0YPB1</accession>
<protein>
    <recommendedName>
        <fullName evidence="1">Knr4/Smi1-like domain-containing protein</fullName>
    </recommendedName>
</protein>
<dbReference type="Gene3D" id="3.40.1580.10">
    <property type="entry name" value="SMI1/KNR4-like"/>
    <property type="match status" value="1"/>
</dbReference>
<evidence type="ECO:0000259" key="1">
    <source>
        <dbReference type="SMART" id="SM00860"/>
    </source>
</evidence>